<dbReference type="InterPro" id="IPR018821">
    <property type="entry name" value="DUF294_put_nucleoTrafse_sb-bd"/>
</dbReference>
<gene>
    <name evidence="4" type="ORF">AF80_00505</name>
</gene>
<accession>A0A0G9KYN5</accession>
<dbReference type="Pfam" id="PF03445">
    <property type="entry name" value="DUF294"/>
    <property type="match status" value="1"/>
</dbReference>
<dbReference type="Gene3D" id="2.60.120.10">
    <property type="entry name" value="Jelly Rolls"/>
    <property type="match status" value="1"/>
</dbReference>
<dbReference type="AlphaFoldDB" id="A0A0G9KYN5"/>
<dbReference type="EMBL" id="JAIW01000005">
    <property type="protein sequence ID" value="KLE11697.1"/>
    <property type="molecule type" value="Genomic_DNA"/>
</dbReference>
<dbReference type="SUPFAM" id="SSF51206">
    <property type="entry name" value="cAMP-binding domain-like"/>
    <property type="match status" value="1"/>
</dbReference>
<dbReference type="InterPro" id="IPR000644">
    <property type="entry name" value="CBS_dom"/>
</dbReference>
<dbReference type="Pfam" id="PF00027">
    <property type="entry name" value="cNMP_binding"/>
    <property type="match status" value="1"/>
</dbReference>
<evidence type="ECO:0000256" key="1">
    <source>
        <dbReference type="PROSITE-ProRule" id="PRU00703"/>
    </source>
</evidence>
<evidence type="ECO:0000313" key="5">
    <source>
        <dbReference type="Proteomes" id="UP000035154"/>
    </source>
</evidence>
<dbReference type="PANTHER" id="PTHR43773:SF1">
    <property type="entry name" value="MAGNESIUM TRANSPORTER MGTE"/>
    <property type="match status" value="1"/>
</dbReference>
<dbReference type="GO" id="GO:0015095">
    <property type="term" value="F:magnesium ion transmembrane transporter activity"/>
    <property type="evidence" value="ECO:0007669"/>
    <property type="project" value="InterPro"/>
</dbReference>
<dbReference type="CDD" id="cd00038">
    <property type="entry name" value="CAP_ED"/>
    <property type="match status" value="1"/>
</dbReference>
<dbReference type="SUPFAM" id="SSF54631">
    <property type="entry name" value="CBS-domain pair"/>
    <property type="match status" value="1"/>
</dbReference>
<dbReference type="CDD" id="cd05401">
    <property type="entry name" value="NT_GlnE_GlnD_like"/>
    <property type="match status" value="1"/>
</dbReference>
<evidence type="ECO:0000259" key="2">
    <source>
        <dbReference type="PROSITE" id="PS50042"/>
    </source>
</evidence>
<dbReference type="InterPro" id="IPR014710">
    <property type="entry name" value="RmlC-like_jellyroll"/>
</dbReference>
<organism evidence="4 5">
    <name type="scientific">Aliarcobacter butzleri L355</name>
    <dbReference type="NCBI Taxonomy" id="1447263"/>
    <lineage>
        <taxon>Bacteria</taxon>
        <taxon>Pseudomonadati</taxon>
        <taxon>Campylobacterota</taxon>
        <taxon>Epsilonproteobacteria</taxon>
        <taxon>Campylobacterales</taxon>
        <taxon>Arcobacteraceae</taxon>
        <taxon>Aliarcobacter</taxon>
    </lineage>
</organism>
<dbReference type="InterPro" id="IPR005105">
    <property type="entry name" value="GlnD_Uridyltrans_N"/>
</dbReference>
<comment type="caution">
    <text evidence="4">The sequence shown here is derived from an EMBL/GenBank/DDBJ whole genome shotgun (WGS) entry which is preliminary data.</text>
</comment>
<feature type="domain" description="Cyclic nucleotide-binding" evidence="2">
    <location>
        <begin position="15"/>
        <end position="130"/>
    </location>
</feature>
<dbReference type="PROSITE" id="PS50042">
    <property type="entry name" value="CNMP_BINDING_3"/>
    <property type="match status" value="1"/>
</dbReference>
<dbReference type="InterPro" id="IPR006669">
    <property type="entry name" value="MgtE_transporter"/>
</dbReference>
<dbReference type="Proteomes" id="UP000035154">
    <property type="component" value="Unassembled WGS sequence"/>
</dbReference>
<dbReference type="Gene3D" id="3.10.580.10">
    <property type="entry name" value="CBS-domain"/>
    <property type="match status" value="1"/>
</dbReference>
<sequence>MSIQDQESFLSNIHPFEVLTPSQMAMCIQHMDIAYYPKDTILISPEKIPEHFFIIIKGSVYEYSNENIVVMDYQHEDSFDSNSLIYGKCDHTFKVNEELICYEIEKKTFLSLIEKNQEFKDFFLKDLVNKIQSLKDKEYTSQLSSFMIAKVGDTLIHEACMVDENTKLIDAIEKSMQFKTSTIIVKKSDGGYGIITDSLLKVKVLLQGRDLTIPVRDIAIFPLLTIQKDDYLFEALTILIKRNIKRIGVTNNNGEMIGILEQIDILSHFANHTYVIESKIKNANKVEDLKIASNEFLNIIKSLQAKGVKIYHISNLIGQLNTKVYQKLYSLVLPEELQKSACLIVMGSEGRNEQIIKTDQDNALVIKNGIDVEQYRPYMQQLTNHLVDLGYPPCEGNIMVSNPYWCKTADEYKTDITKWINSPDMKSYLDLAIFIDAFAVAGDKELLINLKEYLYNKIQSKDIFMAYFAKSTLAFDTPTTFSSFMAKDDLINIKKAAIFPIVQGIRSLALKEKIKETTTIKRIKILEARNILEKTKAAELIEAFEIASTLRLKNQLDCIQEGVALTNEINTNDLGKIERDLLKESFKIVVEFKKFINYIFKLDKIY</sequence>
<protein>
    <submittedName>
        <fullName evidence="4">Cyclic nucleotide-binding protein</fullName>
    </submittedName>
</protein>
<dbReference type="PROSITE" id="PS51371">
    <property type="entry name" value="CBS"/>
    <property type="match status" value="1"/>
</dbReference>
<dbReference type="PATRIC" id="fig|1447263.3.peg.101"/>
<dbReference type="SMART" id="SM00116">
    <property type="entry name" value="CBS"/>
    <property type="match status" value="1"/>
</dbReference>
<dbReference type="Pfam" id="PF10335">
    <property type="entry name" value="DUF294_C"/>
    <property type="match status" value="1"/>
</dbReference>
<dbReference type="InterPro" id="IPR000595">
    <property type="entry name" value="cNMP-bd_dom"/>
</dbReference>
<dbReference type="GO" id="GO:0016020">
    <property type="term" value="C:membrane"/>
    <property type="evidence" value="ECO:0007669"/>
    <property type="project" value="InterPro"/>
</dbReference>
<dbReference type="Pfam" id="PF00571">
    <property type="entry name" value="CBS"/>
    <property type="match status" value="1"/>
</dbReference>
<evidence type="ECO:0000259" key="3">
    <source>
        <dbReference type="PROSITE" id="PS51371"/>
    </source>
</evidence>
<evidence type="ECO:0000313" key="4">
    <source>
        <dbReference type="EMBL" id="KLE11697.1"/>
    </source>
</evidence>
<dbReference type="InterPro" id="IPR018490">
    <property type="entry name" value="cNMP-bd_dom_sf"/>
</dbReference>
<proteinExistence type="predicted"/>
<name>A0A0G9KYN5_9BACT</name>
<dbReference type="GO" id="GO:0008773">
    <property type="term" value="F:[protein-PII] uridylyltransferase activity"/>
    <property type="evidence" value="ECO:0007669"/>
    <property type="project" value="InterPro"/>
</dbReference>
<keyword evidence="1" id="KW-0129">CBS domain</keyword>
<dbReference type="RefSeq" id="WP_046997657.1">
    <property type="nucleotide sequence ID" value="NZ_JAIW01000005.1"/>
</dbReference>
<dbReference type="InterPro" id="IPR046342">
    <property type="entry name" value="CBS_dom_sf"/>
</dbReference>
<reference evidence="4 5" key="1">
    <citation type="submission" date="2014-01" db="EMBL/GenBank/DDBJ databases">
        <title>Development of a Comparative Genomic Fingerprinting Assay for High Resolution Genotyping of Arcobacter butzleri.</title>
        <authorList>
            <person name="Webb A.L."/>
            <person name="Inglis G.D."/>
            <person name="Kruczkiewicz P."/>
            <person name="Selinger L.B."/>
            <person name="Taboada E.N."/>
        </authorList>
    </citation>
    <scope>NUCLEOTIDE SEQUENCE [LARGE SCALE GENOMIC DNA]</scope>
    <source>
        <strain evidence="4 5">L355</strain>
    </source>
</reference>
<dbReference type="PANTHER" id="PTHR43773">
    <property type="entry name" value="MAGNESIUM TRANSPORTER MGTE"/>
    <property type="match status" value="1"/>
</dbReference>
<feature type="domain" description="CBS" evidence="3">
    <location>
        <begin position="219"/>
        <end position="275"/>
    </location>
</feature>